<reference evidence="11 12" key="1">
    <citation type="submission" date="2020-05" db="EMBL/GenBank/DDBJ databases">
        <title>Novel Mycoplasma species detected in Mirounga angustirostris (northern elephant seal) from the USA.</title>
        <authorList>
            <person name="Volokhov D.V."/>
        </authorList>
    </citation>
    <scope>NUCLEOTIDE SEQUENCE [LARGE SCALE GENOMIC DNA]</scope>
    <source>
        <strain evidence="11 12">Mirounga ES2806-GEN</strain>
    </source>
</reference>
<dbReference type="EC" id="6.1.1.1" evidence="8"/>
<dbReference type="GO" id="GO:0003723">
    <property type="term" value="F:RNA binding"/>
    <property type="evidence" value="ECO:0007669"/>
    <property type="project" value="UniProtKB-KW"/>
</dbReference>
<comment type="catalytic activity">
    <reaction evidence="7 8">
        <text>tRNA(Tyr) + L-tyrosine + ATP = L-tyrosyl-tRNA(Tyr) + AMP + diphosphate + H(+)</text>
        <dbReference type="Rhea" id="RHEA:10220"/>
        <dbReference type="Rhea" id="RHEA-COMP:9706"/>
        <dbReference type="Rhea" id="RHEA-COMP:9707"/>
        <dbReference type="ChEBI" id="CHEBI:15378"/>
        <dbReference type="ChEBI" id="CHEBI:30616"/>
        <dbReference type="ChEBI" id="CHEBI:33019"/>
        <dbReference type="ChEBI" id="CHEBI:58315"/>
        <dbReference type="ChEBI" id="CHEBI:78442"/>
        <dbReference type="ChEBI" id="CHEBI:78536"/>
        <dbReference type="ChEBI" id="CHEBI:456215"/>
        <dbReference type="EC" id="6.1.1.1"/>
    </reaction>
</comment>
<keyword evidence="5 8" id="KW-0648">Protein biosynthesis</keyword>
<keyword evidence="1 8" id="KW-0436">Ligase</keyword>
<evidence type="ECO:0000256" key="2">
    <source>
        <dbReference type="ARBA" id="ARBA00022741"/>
    </source>
</evidence>
<evidence type="ECO:0000313" key="11">
    <source>
        <dbReference type="EMBL" id="QJR43557.1"/>
    </source>
</evidence>
<dbReference type="GO" id="GO:0005829">
    <property type="term" value="C:cytosol"/>
    <property type="evidence" value="ECO:0007669"/>
    <property type="project" value="TreeGrafter"/>
</dbReference>
<sequence>MTIIEELKARGILKQISNEDKFNNLDPKKVSVYGGFDPSAKSLHLGNYIIMSTLRRFKNAGFNVIALIGGATGMIGDPSFKDSERVLLDNEQVVINKTKIKLQLESVGLEVFDNYSIYKDMNILTFLRDAGKLINVAYMLAKDSVSSRIERGLSFTEFAYQMLQGYDFLHLYKSKNVRVQIGGSDQWGNITTGLDMITKDLGEKSEAVAITIDLLTDENGKKIGKSTGGGSLWLDKEMSSPFNMYQYLYNQSDAIVEKLLNWLTFISLDEIKKIMYEHNRNTAKRVAQEKLAFSVVEDIFGHEEAVNAVNITKFLFDKNFDLFQLSPEDLKNMEPSLPICEISVGENVIDCLINKGFISSKREAREFIQATALKLDGEKVEENSLFSPKFYDSKYAIFKKGKKQTILLKTI</sequence>
<organism evidence="11 12">
    <name type="scientific">Mycoplasma miroungigenitalium</name>
    <dbReference type="NCBI Taxonomy" id="754515"/>
    <lineage>
        <taxon>Bacteria</taxon>
        <taxon>Bacillati</taxon>
        <taxon>Mycoplasmatota</taxon>
        <taxon>Mollicutes</taxon>
        <taxon>Mycoplasmataceae</taxon>
        <taxon>Mycoplasma</taxon>
    </lineage>
</organism>
<feature type="binding site" evidence="8">
    <location>
        <position position="160"/>
    </location>
    <ligand>
        <name>L-tyrosine</name>
        <dbReference type="ChEBI" id="CHEBI:58315"/>
    </ligand>
</feature>
<dbReference type="PANTHER" id="PTHR11766">
    <property type="entry name" value="TYROSYL-TRNA SYNTHETASE"/>
    <property type="match status" value="1"/>
</dbReference>
<dbReference type="RefSeq" id="WP_171111427.1">
    <property type="nucleotide sequence ID" value="NZ_CP053096.1"/>
</dbReference>
<dbReference type="SUPFAM" id="SSF52374">
    <property type="entry name" value="Nucleotidylyl transferase"/>
    <property type="match status" value="1"/>
</dbReference>
<gene>
    <name evidence="8" type="primary">tyrS</name>
    <name evidence="11" type="ORF">HLA87_02015</name>
</gene>
<dbReference type="InterPro" id="IPR036986">
    <property type="entry name" value="S4_RNA-bd_sf"/>
</dbReference>
<keyword evidence="3 8" id="KW-0067">ATP-binding</keyword>
<dbReference type="Pfam" id="PF00579">
    <property type="entry name" value="tRNA-synt_1b"/>
    <property type="match status" value="1"/>
</dbReference>
<dbReference type="PROSITE" id="PS00178">
    <property type="entry name" value="AA_TRNA_LIGASE_I"/>
    <property type="match status" value="1"/>
</dbReference>
<evidence type="ECO:0000256" key="8">
    <source>
        <dbReference type="HAMAP-Rule" id="MF_02006"/>
    </source>
</evidence>
<dbReference type="Gene3D" id="1.10.240.10">
    <property type="entry name" value="Tyrosyl-Transfer RNA Synthetase"/>
    <property type="match status" value="1"/>
</dbReference>
<accession>A0A6M4JBU8</accession>
<dbReference type="Gene3D" id="3.10.290.10">
    <property type="entry name" value="RNA-binding S4 domain"/>
    <property type="match status" value="1"/>
</dbReference>
<feature type="binding site" evidence="8">
    <location>
        <position position="225"/>
    </location>
    <ligand>
        <name>ATP</name>
        <dbReference type="ChEBI" id="CHEBI:30616"/>
    </ligand>
</feature>
<feature type="binding site" evidence="8">
    <location>
        <position position="33"/>
    </location>
    <ligand>
        <name>L-tyrosine</name>
        <dbReference type="ChEBI" id="CHEBI:58315"/>
    </ligand>
</feature>
<dbReference type="GO" id="GO:0004831">
    <property type="term" value="F:tyrosine-tRNA ligase activity"/>
    <property type="evidence" value="ECO:0007669"/>
    <property type="project" value="UniProtKB-UniRule"/>
</dbReference>
<dbReference type="KEGG" id="mmir:HLA87_02015"/>
<dbReference type="Proteomes" id="UP000500686">
    <property type="component" value="Chromosome"/>
</dbReference>
<comment type="subunit">
    <text evidence="8">Homodimer.</text>
</comment>
<feature type="short sequence motif" description="'KMSKS' region" evidence="8">
    <location>
        <begin position="222"/>
        <end position="226"/>
    </location>
</feature>
<evidence type="ECO:0000256" key="7">
    <source>
        <dbReference type="ARBA" id="ARBA00048248"/>
    </source>
</evidence>
<dbReference type="GO" id="GO:0005524">
    <property type="term" value="F:ATP binding"/>
    <property type="evidence" value="ECO:0007669"/>
    <property type="project" value="UniProtKB-UniRule"/>
</dbReference>
<dbReference type="InterPro" id="IPR002307">
    <property type="entry name" value="Tyr-tRNA-ligase"/>
</dbReference>
<feature type="domain" description="Tyrosine--tRNA ligase SYY-like C-terminal" evidence="10">
    <location>
        <begin position="331"/>
        <end position="407"/>
    </location>
</feature>
<proteinExistence type="inferred from homology"/>
<dbReference type="EMBL" id="CP053096">
    <property type="protein sequence ID" value="QJR43557.1"/>
    <property type="molecule type" value="Genomic_DNA"/>
</dbReference>
<dbReference type="AlphaFoldDB" id="A0A6M4JBU8"/>
<dbReference type="SUPFAM" id="SSF55174">
    <property type="entry name" value="Alpha-L RNA-binding motif"/>
    <property type="match status" value="1"/>
</dbReference>
<protein>
    <recommendedName>
        <fullName evidence="8">Tyrosine--tRNA ligase</fullName>
        <ecNumber evidence="8">6.1.1.1</ecNumber>
    </recommendedName>
    <alternativeName>
        <fullName evidence="8">Tyrosyl-tRNA synthetase</fullName>
        <shortName evidence="8">TyrRS</shortName>
    </alternativeName>
</protein>
<comment type="similarity">
    <text evidence="8">Belongs to the class-I aminoacyl-tRNA synthetase family. TyrS type 1 subfamily.</text>
</comment>
<dbReference type="GO" id="GO:0006437">
    <property type="term" value="P:tyrosyl-tRNA aminoacylation"/>
    <property type="evidence" value="ECO:0007669"/>
    <property type="project" value="UniProtKB-UniRule"/>
</dbReference>
<dbReference type="PANTHER" id="PTHR11766:SF0">
    <property type="entry name" value="TYROSINE--TRNA LIGASE, MITOCHONDRIAL"/>
    <property type="match status" value="1"/>
</dbReference>
<evidence type="ECO:0000259" key="10">
    <source>
        <dbReference type="Pfam" id="PF22421"/>
    </source>
</evidence>
<evidence type="ECO:0000256" key="9">
    <source>
        <dbReference type="PROSITE-ProRule" id="PRU00182"/>
    </source>
</evidence>
<dbReference type="NCBIfam" id="TIGR00234">
    <property type="entry name" value="tyrS"/>
    <property type="match status" value="1"/>
</dbReference>
<keyword evidence="8" id="KW-0963">Cytoplasm</keyword>
<dbReference type="HAMAP" id="MF_02006">
    <property type="entry name" value="Tyr_tRNA_synth_type1"/>
    <property type="match status" value="1"/>
</dbReference>
<evidence type="ECO:0000256" key="4">
    <source>
        <dbReference type="ARBA" id="ARBA00022884"/>
    </source>
</evidence>
<name>A0A6M4JBU8_9MOLU</name>
<dbReference type="FunFam" id="1.10.240.10:FF:000001">
    <property type="entry name" value="Tyrosine--tRNA ligase"/>
    <property type="match status" value="1"/>
</dbReference>
<dbReference type="Gene3D" id="3.40.50.620">
    <property type="entry name" value="HUPs"/>
    <property type="match status" value="1"/>
</dbReference>
<dbReference type="CDD" id="cd00805">
    <property type="entry name" value="TyrRS_core"/>
    <property type="match status" value="1"/>
</dbReference>
<dbReference type="InterPro" id="IPR001412">
    <property type="entry name" value="aa-tRNA-synth_I_CS"/>
</dbReference>
<evidence type="ECO:0000256" key="3">
    <source>
        <dbReference type="ARBA" id="ARBA00022840"/>
    </source>
</evidence>
<keyword evidence="12" id="KW-1185">Reference proteome</keyword>
<keyword evidence="6 8" id="KW-0030">Aminoacyl-tRNA synthetase</keyword>
<dbReference type="PRINTS" id="PR01040">
    <property type="entry name" value="TRNASYNTHTYR"/>
</dbReference>
<evidence type="ECO:0000256" key="5">
    <source>
        <dbReference type="ARBA" id="ARBA00022917"/>
    </source>
</evidence>
<dbReference type="InterPro" id="IPR024088">
    <property type="entry name" value="Tyr-tRNA-ligase_bac-type"/>
</dbReference>
<evidence type="ECO:0000256" key="1">
    <source>
        <dbReference type="ARBA" id="ARBA00022598"/>
    </source>
</evidence>
<dbReference type="PROSITE" id="PS50889">
    <property type="entry name" value="S4"/>
    <property type="match status" value="1"/>
</dbReference>
<dbReference type="InterPro" id="IPR054608">
    <property type="entry name" value="SYY-like_C"/>
</dbReference>
<dbReference type="Pfam" id="PF22421">
    <property type="entry name" value="SYY_C-terminal"/>
    <property type="match status" value="1"/>
</dbReference>
<keyword evidence="2 8" id="KW-0547">Nucleotide-binding</keyword>
<dbReference type="InterPro" id="IPR014729">
    <property type="entry name" value="Rossmann-like_a/b/a_fold"/>
</dbReference>
<dbReference type="InterPro" id="IPR002305">
    <property type="entry name" value="aa-tRNA-synth_Ic"/>
</dbReference>
<keyword evidence="4 9" id="KW-0694">RNA-binding</keyword>
<feature type="short sequence motif" description="'HIGH' region" evidence="8">
    <location>
        <begin position="38"/>
        <end position="47"/>
    </location>
</feature>
<evidence type="ECO:0000256" key="6">
    <source>
        <dbReference type="ARBA" id="ARBA00023146"/>
    </source>
</evidence>
<comment type="subcellular location">
    <subcellularLocation>
        <location evidence="8">Cytoplasm</location>
    </subcellularLocation>
</comment>
<evidence type="ECO:0000313" key="12">
    <source>
        <dbReference type="Proteomes" id="UP000500686"/>
    </source>
</evidence>
<comment type="function">
    <text evidence="8">Catalyzes the attachment of tyrosine to tRNA(Tyr) in a two-step reaction: tyrosine is first activated by ATP to form Tyr-AMP and then transferred to the acceptor end of tRNA(Tyr).</text>
</comment>
<dbReference type="InterPro" id="IPR024107">
    <property type="entry name" value="Tyr-tRNA-ligase_bac_1"/>
</dbReference>
<feature type="binding site" evidence="8">
    <location>
        <position position="164"/>
    </location>
    <ligand>
        <name>L-tyrosine</name>
        <dbReference type="ChEBI" id="CHEBI:58315"/>
    </ligand>
</feature>